<name>A0AAV0WBI7_9HEMI</name>
<protein>
    <submittedName>
        <fullName evidence="1">Uncharacterized protein</fullName>
    </submittedName>
</protein>
<accession>A0AAV0WBI7</accession>
<evidence type="ECO:0000313" key="1">
    <source>
        <dbReference type="EMBL" id="CAI6352961.1"/>
    </source>
</evidence>
<dbReference type="AlphaFoldDB" id="A0AAV0WBI7"/>
<proteinExistence type="predicted"/>
<sequence>MDPIQWSVGLAKLINFRPFRSQDLVPRNIYIPVICIKTSTVINQPSNDEHMSACSRSHTSHQACIIMEKACSLLNMVFIH</sequence>
<keyword evidence="2" id="KW-1185">Reference proteome</keyword>
<organism evidence="1 2">
    <name type="scientific">Macrosiphum euphorbiae</name>
    <name type="common">potato aphid</name>
    <dbReference type="NCBI Taxonomy" id="13131"/>
    <lineage>
        <taxon>Eukaryota</taxon>
        <taxon>Metazoa</taxon>
        <taxon>Ecdysozoa</taxon>
        <taxon>Arthropoda</taxon>
        <taxon>Hexapoda</taxon>
        <taxon>Insecta</taxon>
        <taxon>Pterygota</taxon>
        <taxon>Neoptera</taxon>
        <taxon>Paraneoptera</taxon>
        <taxon>Hemiptera</taxon>
        <taxon>Sternorrhyncha</taxon>
        <taxon>Aphidomorpha</taxon>
        <taxon>Aphidoidea</taxon>
        <taxon>Aphididae</taxon>
        <taxon>Macrosiphini</taxon>
        <taxon>Macrosiphum</taxon>
    </lineage>
</organism>
<gene>
    <name evidence="1" type="ORF">MEUPH1_LOCUS9142</name>
</gene>
<dbReference type="Proteomes" id="UP001160148">
    <property type="component" value="Unassembled WGS sequence"/>
</dbReference>
<evidence type="ECO:0000313" key="2">
    <source>
        <dbReference type="Proteomes" id="UP001160148"/>
    </source>
</evidence>
<comment type="caution">
    <text evidence="1">The sequence shown here is derived from an EMBL/GenBank/DDBJ whole genome shotgun (WGS) entry which is preliminary data.</text>
</comment>
<dbReference type="EMBL" id="CARXXK010000002">
    <property type="protein sequence ID" value="CAI6352961.1"/>
    <property type="molecule type" value="Genomic_DNA"/>
</dbReference>
<reference evidence="1 2" key="1">
    <citation type="submission" date="2023-01" db="EMBL/GenBank/DDBJ databases">
        <authorList>
            <person name="Whitehead M."/>
        </authorList>
    </citation>
    <scope>NUCLEOTIDE SEQUENCE [LARGE SCALE GENOMIC DNA]</scope>
</reference>